<gene>
    <name evidence="2" type="ORF">LEMA_uP078650.1</name>
</gene>
<dbReference type="Proteomes" id="UP000002668">
    <property type="component" value="Genome"/>
</dbReference>
<evidence type="ECO:0000313" key="2">
    <source>
        <dbReference type="EMBL" id="CBX98626.1"/>
    </source>
</evidence>
<dbReference type="AlphaFoldDB" id="E5A4S8"/>
<protein>
    <submittedName>
        <fullName evidence="2">Predicted protein</fullName>
    </submittedName>
</protein>
<dbReference type="EMBL" id="FP929134">
    <property type="protein sequence ID" value="CBX98626.1"/>
    <property type="molecule type" value="Genomic_DNA"/>
</dbReference>
<organism evidence="3">
    <name type="scientific">Leptosphaeria maculans (strain JN3 / isolate v23.1.3 / race Av1-4-5-6-7-8)</name>
    <name type="common">Blackleg fungus</name>
    <name type="synonym">Phoma lingam</name>
    <dbReference type="NCBI Taxonomy" id="985895"/>
    <lineage>
        <taxon>Eukaryota</taxon>
        <taxon>Fungi</taxon>
        <taxon>Dikarya</taxon>
        <taxon>Ascomycota</taxon>
        <taxon>Pezizomycotina</taxon>
        <taxon>Dothideomycetes</taxon>
        <taxon>Pleosporomycetidae</taxon>
        <taxon>Pleosporales</taxon>
        <taxon>Pleosporineae</taxon>
        <taxon>Leptosphaeriaceae</taxon>
        <taxon>Plenodomus</taxon>
        <taxon>Plenodomus lingam/Leptosphaeria maculans species complex</taxon>
    </lineage>
</organism>
<feature type="compositionally biased region" description="Basic and acidic residues" evidence="1">
    <location>
        <begin position="36"/>
        <end position="46"/>
    </location>
</feature>
<name>E5A4S8_LEPMJ</name>
<evidence type="ECO:0000256" key="1">
    <source>
        <dbReference type="SAM" id="MobiDB-lite"/>
    </source>
</evidence>
<accession>E5A4S8</accession>
<dbReference type="VEuPathDB" id="FungiDB:LEMA_uP078650.1"/>
<reference evidence="3" key="1">
    <citation type="journal article" date="2011" name="Nat. Commun.">
        <title>Effector diversification within compartments of the Leptosphaeria maculans genome affected by Repeat-Induced Point mutations.</title>
        <authorList>
            <person name="Rouxel T."/>
            <person name="Grandaubert J."/>
            <person name="Hane J.K."/>
            <person name="Hoede C."/>
            <person name="van de Wouw A.P."/>
            <person name="Couloux A."/>
            <person name="Dominguez V."/>
            <person name="Anthouard V."/>
            <person name="Bally P."/>
            <person name="Bourras S."/>
            <person name="Cozijnsen A.J."/>
            <person name="Ciuffetti L.M."/>
            <person name="Degrave A."/>
            <person name="Dilmaghani A."/>
            <person name="Duret L."/>
            <person name="Fudal I."/>
            <person name="Goodwin S.B."/>
            <person name="Gout L."/>
            <person name="Glaser N."/>
            <person name="Linglin J."/>
            <person name="Kema G.H.J."/>
            <person name="Lapalu N."/>
            <person name="Lawrence C.B."/>
            <person name="May K."/>
            <person name="Meyer M."/>
            <person name="Ollivier B."/>
            <person name="Poulain J."/>
            <person name="Schoch C.L."/>
            <person name="Simon A."/>
            <person name="Spatafora J.W."/>
            <person name="Stachowiak A."/>
            <person name="Turgeon B.G."/>
            <person name="Tyler B.M."/>
            <person name="Vincent D."/>
            <person name="Weissenbach J."/>
            <person name="Amselem J."/>
            <person name="Quesneville H."/>
            <person name="Oliver R.P."/>
            <person name="Wincker P."/>
            <person name="Balesdent M.-H."/>
            <person name="Howlett B.J."/>
        </authorList>
    </citation>
    <scope>NUCLEOTIDE SEQUENCE [LARGE SCALE GENOMIC DNA]</scope>
    <source>
        <strain evidence="3">JN3 / isolate v23.1.3 / race Av1-4-5-6-7-8</strain>
    </source>
</reference>
<dbReference type="HOGENOM" id="CLU_2558698_0_0_1"/>
<keyword evidence="3" id="KW-1185">Reference proteome</keyword>
<sequence length="82" mass="8800">MHVLKRHHAGCQVSSIVPIREPCVVVRSRTGQLDTHGSRDVPKPERLPFTLPSPGVRVSEALLGLATGAEPTESEARHGTEG</sequence>
<evidence type="ECO:0000313" key="3">
    <source>
        <dbReference type="Proteomes" id="UP000002668"/>
    </source>
</evidence>
<dbReference type="InParanoid" id="E5A4S8"/>
<proteinExistence type="predicted"/>
<feature type="region of interest" description="Disordered" evidence="1">
    <location>
        <begin position="30"/>
        <end position="53"/>
    </location>
</feature>